<evidence type="ECO:0000313" key="4">
    <source>
        <dbReference type="Proteomes" id="UP000309747"/>
    </source>
</evidence>
<dbReference type="Pfam" id="PF05239">
    <property type="entry name" value="PRC"/>
    <property type="match status" value="1"/>
</dbReference>
<comment type="caution">
    <text evidence="3">The sequence shown here is derived from an EMBL/GenBank/DDBJ whole genome shotgun (WGS) entry which is preliminary data.</text>
</comment>
<proteinExistence type="predicted"/>
<protein>
    <submittedName>
        <fullName evidence="3">DUF2171 domain-containing protein</fullName>
    </submittedName>
</protein>
<keyword evidence="4" id="KW-1185">Reference proteome</keyword>
<evidence type="ECO:0000313" key="3">
    <source>
        <dbReference type="EMBL" id="TJZ94053.1"/>
    </source>
</evidence>
<reference evidence="3 4" key="1">
    <citation type="submission" date="2019-04" db="EMBL/GenBank/DDBJ databases">
        <authorList>
            <person name="Li J."/>
        </authorList>
    </citation>
    <scope>NUCLEOTIDE SEQUENCE [LARGE SCALE GENOMIC DNA]</scope>
    <source>
        <strain evidence="3 4">KCTC 42687</strain>
    </source>
</reference>
<dbReference type="AlphaFoldDB" id="A0A4U0RF06"/>
<evidence type="ECO:0000256" key="1">
    <source>
        <dbReference type="SAM" id="SignalP"/>
    </source>
</evidence>
<dbReference type="Proteomes" id="UP000309747">
    <property type="component" value="Unassembled WGS sequence"/>
</dbReference>
<dbReference type="InterPro" id="IPR011033">
    <property type="entry name" value="PRC_barrel-like_sf"/>
</dbReference>
<dbReference type="Gene3D" id="2.30.30.240">
    <property type="entry name" value="PRC-barrel domain"/>
    <property type="match status" value="1"/>
</dbReference>
<feature type="chain" id="PRO_5020828335" evidence="1">
    <location>
        <begin position="21"/>
        <end position="144"/>
    </location>
</feature>
<feature type="signal peptide" evidence="1">
    <location>
        <begin position="1"/>
        <end position="20"/>
    </location>
</feature>
<evidence type="ECO:0000259" key="2">
    <source>
        <dbReference type="Pfam" id="PF05239"/>
    </source>
</evidence>
<keyword evidence="1" id="KW-0732">Signal</keyword>
<name>A0A4U0RF06_9RHOB</name>
<gene>
    <name evidence="3" type="ORF">FA743_01975</name>
</gene>
<accession>A0A4U0RF06</accession>
<dbReference type="RefSeq" id="WP_136884187.1">
    <property type="nucleotide sequence ID" value="NZ_SUNI01000001.1"/>
</dbReference>
<sequence length="144" mass="15151">MKTSVIAIAAVMSLGTAAMAQDTPAPTAVPEPNLDMTVAPGAAETGAMADMSELDDSVMITGWDMSVDDVEDMDVHDADGNQIGEVEEVLGRDETAEAIVVDFDDDQGYEGEDRIVPLDMLSVADDALELSADADVASFEEHDD</sequence>
<dbReference type="InterPro" id="IPR027275">
    <property type="entry name" value="PRC-brl_dom"/>
</dbReference>
<dbReference type="SUPFAM" id="SSF50346">
    <property type="entry name" value="PRC-barrel domain"/>
    <property type="match status" value="1"/>
</dbReference>
<organism evidence="3 4">
    <name type="scientific">Paracoccus gahaiensis</name>
    <dbReference type="NCBI Taxonomy" id="1706839"/>
    <lineage>
        <taxon>Bacteria</taxon>
        <taxon>Pseudomonadati</taxon>
        <taxon>Pseudomonadota</taxon>
        <taxon>Alphaproteobacteria</taxon>
        <taxon>Rhodobacterales</taxon>
        <taxon>Paracoccaceae</taxon>
        <taxon>Paracoccus</taxon>
    </lineage>
</organism>
<dbReference type="EMBL" id="SUNI01000001">
    <property type="protein sequence ID" value="TJZ94053.1"/>
    <property type="molecule type" value="Genomic_DNA"/>
</dbReference>
<feature type="domain" description="PRC-barrel" evidence="2">
    <location>
        <begin position="65"/>
        <end position="135"/>
    </location>
</feature>